<feature type="domain" description="RNase H type-1" evidence="1">
    <location>
        <begin position="23"/>
        <end position="141"/>
    </location>
</feature>
<organism evidence="2 3">
    <name type="scientific">Nicotiana attenuata</name>
    <name type="common">Coyote tobacco</name>
    <dbReference type="NCBI Taxonomy" id="49451"/>
    <lineage>
        <taxon>Eukaryota</taxon>
        <taxon>Viridiplantae</taxon>
        <taxon>Streptophyta</taxon>
        <taxon>Embryophyta</taxon>
        <taxon>Tracheophyta</taxon>
        <taxon>Spermatophyta</taxon>
        <taxon>Magnoliopsida</taxon>
        <taxon>eudicotyledons</taxon>
        <taxon>Gunneridae</taxon>
        <taxon>Pentapetalae</taxon>
        <taxon>asterids</taxon>
        <taxon>lamiids</taxon>
        <taxon>Solanales</taxon>
        <taxon>Solanaceae</taxon>
        <taxon>Nicotianoideae</taxon>
        <taxon>Nicotianeae</taxon>
        <taxon>Nicotiana</taxon>
    </lineage>
</organism>
<dbReference type="SUPFAM" id="SSF53098">
    <property type="entry name" value="Ribonuclease H-like"/>
    <property type="match status" value="1"/>
</dbReference>
<accession>A0A1J6KGN3</accession>
<evidence type="ECO:0000313" key="3">
    <source>
        <dbReference type="Proteomes" id="UP000187609"/>
    </source>
</evidence>
<proteinExistence type="predicted"/>
<dbReference type="InterPro" id="IPR012337">
    <property type="entry name" value="RNaseH-like_sf"/>
</dbReference>
<dbReference type="Pfam" id="PF13456">
    <property type="entry name" value="RVT_3"/>
    <property type="match status" value="1"/>
</dbReference>
<dbReference type="GO" id="GO:0004523">
    <property type="term" value="F:RNA-DNA hybrid ribonuclease activity"/>
    <property type="evidence" value="ECO:0007669"/>
    <property type="project" value="InterPro"/>
</dbReference>
<protein>
    <recommendedName>
        <fullName evidence="1">RNase H type-1 domain-containing protein</fullName>
    </recommendedName>
</protein>
<dbReference type="PANTHER" id="PTHR47723">
    <property type="entry name" value="OS05G0353850 PROTEIN"/>
    <property type="match status" value="1"/>
</dbReference>
<dbReference type="AlphaFoldDB" id="A0A1J6KGN3"/>
<dbReference type="EMBL" id="MJEQ01003979">
    <property type="protein sequence ID" value="OIT21963.1"/>
    <property type="molecule type" value="Genomic_DNA"/>
</dbReference>
<evidence type="ECO:0000259" key="1">
    <source>
        <dbReference type="Pfam" id="PF13456"/>
    </source>
</evidence>
<dbReference type="InterPro" id="IPR044730">
    <property type="entry name" value="RNase_H-like_dom_plant"/>
</dbReference>
<dbReference type="Proteomes" id="UP000187609">
    <property type="component" value="Unassembled WGS sequence"/>
</dbReference>
<dbReference type="SMR" id="A0A1J6KGN3"/>
<comment type="caution">
    <text evidence="2">The sequence shown here is derived from an EMBL/GenBank/DDBJ whole genome shotgun (WGS) entry which is preliminary data.</text>
</comment>
<dbReference type="Gramene" id="OIT21963">
    <property type="protein sequence ID" value="OIT21963"/>
    <property type="gene ID" value="A4A49_60778"/>
</dbReference>
<gene>
    <name evidence="2" type="ORF">A4A49_60778</name>
</gene>
<keyword evidence="3" id="KW-1185">Reference proteome</keyword>
<dbReference type="InterPro" id="IPR036397">
    <property type="entry name" value="RNaseH_sf"/>
</dbReference>
<evidence type="ECO:0000313" key="2">
    <source>
        <dbReference type="EMBL" id="OIT21963.1"/>
    </source>
</evidence>
<dbReference type="Gene3D" id="3.30.420.10">
    <property type="entry name" value="Ribonuclease H-like superfamily/Ribonuclease H"/>
    <property type="match status" value="1"/>
</dbReference>
<dbReference type="InterPro" id="IPR002156">
    <property type="entry name" value="RNaseH_domain"/>
</dbReference>
<reference evidence="2" key="1">
    <citation type="submission" date="2016-11" db="EMBL/GenBank/DDBJ databases">
        <title>The genome of Nicotiana attenuata.</title>
        <authorList>
            <person name="Xu S."/>
            <person name="Brockmoeller T."/>
            <person name="Gaquerel E."/>
            <person name="Navarro A."/>
            <person name="Kuhl H."/>
            <person name="Gase K."/>
            <person name="Ling Z."/>
            <person name="Zhou W."/>
            <person name="Kreitzer C."/>
            <person name="Stanke M."/>
            <person name="Tang H."/>
            <person name="Lyons E."/>
            <person name="Pandey P."/>
            <person name="Pandey S.P."/>
            <person name="Timmermann B."/>
            <person name="Baldwin I.T."/>
        </authorList>
    </citation>
    <scope>NUCLEOTIDE SEQUENCE [LARGE SCALE GENOMIC DNA]</scope>
    <source>
        <strain evidence="2">UT</strain>
    </source>
</reference>
<dbReference type="PANTHER" id="PTHR47723:SF19">
    <property type="entry name" value="POLYNUCLEOTIDYL TRANSFERASE, RIBONUCLEASE H-LIKE SUPERFAMILY PROTEIN"/>
    <property type="match status" value="1"/>
</dbReference>
<sequence length="221" mass="24567">MPQQNIPISVKWIKPAANHIKLNIDGSFKNEISTCGFGGLFSDSSGMWVLRFQGSSHGLSPLHAKLMALKTGLDLAREHGFTNIDVETDFTDAILCLQNGYTLLNNIIHDCRLLMHQVRVQTVEHNFRVANKPAHKLAKHALRMNNGRDLGTMHYPSPFVTTVLVTDYEGSTYLVKNIRKDACTKLASLGNKNVLRDISILCNSHVGNAPLDNFDYVEPAL</sequence>
<dbReference type="CDD" id="cd06222">
    <property type="entry name" value="RNase_H_like"/>
    <property type="match status" value="1"/>
</dbReference>
<dbReference type="InterPro" id="IPR053151">
    <property type="entry name" value="RNase_H-like"/>
</dbReference>
<name>A0A1J6KGN3_NICAT</name>
<dbReference type="GO" id="GO:0003676">
    <property type="term" value="F:nucleic acid binding"/>
    <property type="evidence" value="ECO:0007669"/>
    <property type="project" value="InterPro"/>
</dbReference>